<dbReference type="Gene3D" id="2.170.130.10">
    <property type="entry name" value="TonB-dependent receptor, plug domain"/>
    <property type="match status" value="1"/>
</dbReference>
<proteinExistence type="inferred from homology"/>
<keyword evidence="7 10" id="KW-0472">Membrane</keyword>
<keyword evidence="3 10" id="KW-1134">Transmembrane beta strand</keyword>
<dbReference type="PANTHER" id="PTHR30069">
    <property type="entry name" value="TONB-DEPENDENT OUTER MEMBRANE RECEPTOR"/>
    <property type="match status" value="1"/>
</dbReference>
<name>A0A5K8ACU2_9BACT</name>
<reference evidence="15 16" key="1">
    <citation type="submission" date="2019-11" db="EMBL/GenBank/DDBJ databases">
        <title>Comparative genomics of hydrocarbon-degrading Desulfosarcina strains.</title>
        <authorList>
            <person name="Watanabe M."/>
            <person name="Kojima H."/>
            <person name="Fukui M."/>
        </authorList>
    </citation>
    <scope>NUCLEOTIDE SEQUENCE [LARGE SCALE GENOMIC DNA]</scope>
    <source>
        <strain evidence="16">oXyS1</strain>
    </source>
</reference>
<dbReference type="InterPro" id="IPR037066">
    <property type="entry name" value="Plug_dom_sf"/>
</dbReference>
<feature type="domain" description="TonB-dependent receptor-like beta-barrel" evidence="13">
    <location>
        <begin position="225"/>
        <end position="635"/>
    </location>
</feature>
<dbReference type="InterPro" id="IPR036942">
    <property type="entry name" value="Beta-barrel_TonB_sf"/>
</dbReference>
<evidence type="ECO:0000256" key="2">
    <source>
        <dbReference type="ARBA" id="ARBA00022448"/>
    </source>
</evidence>
<evidence type="ECO:0000256" key="10">
    <source>
        <dbReference type="PROSITE-ProRule" id="PRU01360"/>
    </source>
</evidence>
<keyword evidence="5 12" id="KW-0732">Signal</keyword>
<evidence type="ECO:0000256" key="3">
    <source>
        <dbReference type="ARBA" id="ARBA00022452"/>
    </source>
</evidence>
<sequence length="676" mass="74853">MQWNKKNVAVGMGMLVAGMIFVFGAGAQASDDGQVFTLGEVVVTGERAAATTATAVTEVSAAQIAAKGASTAAEALKFLPGVVVQNAGKGESHVSVRGFEQNQVKLLIDGVPARESYFGTVDLSMLPADAISKITITKGVSSVLYGANTMGGVINIITKKGGRSPQTTFTAGFGDYRTAHYALSHGGSAGVVNYWISGGYRTSDGYRLSDHFDADDPDVGLGTSYNEDGGKRDLSDYTKKNLDVKVGYDPGGNSSLYLSFDYVDNERGMPVFYNRYWSYDHWRQWQVNLVGEHSFAEALKIKTRLFYVNHDDGIKDVSWDEDHSTSGKKWFEESYYDDDSIGGEIQTTSRLASWNTLRLGLHYLEDTHKEANWLTDDCWDVLKGWASEGWTDEEEYAARTVALAAEDEISLSDRLSVVLGLSYDTFEPTKTADQPEPGKMDTFNPQIGVVFNVTDATGLHASVGKKTRFPSLKELYSEYGGGNPDLDPEETIAYEMGASQRFSEKITGELAVFYNNIEDLIDTETIDGNKVYVNINEAVIYGAEAVVRLQLSDHFDAELNYTYLETKDRANNDRELEGRPRHRVNLSMSYRFDFGLTANLQATYCQRQFYEDDDYEWTELPDYLLVNAKLTQQLKKIGGVGPEIFFQGANVLDKDYYETSGPEPGFNFLAGITLRM</sequence>
<evidence type="ECO:0000259" key="13">
    <source>
        <dbReference type="Pfam" id="PF00593"/>
    </source>
</evidence>
<dbReference type="SUPFAM" id="SSF56935">
    <property type="entry name" value="Porins"/>
    <property type="match status" value="1"/>
</dbReference>
<comment type="similarity">
    <text evidence="10 11">Belongs to the TonB-dependent receptor family.</text>
</comment>
<dbReference type="Pfam" id="PF07715">
    <property type="entry name" value="Plug"/>
    <property type="match status" value="1"/>
</dbReference>
<dbReference type="EMBL" id="AP021879">
    <property type="protein sequence ID" value="BBO90339.1"/>
    <property type="molecule type" value="Genomic_DNA"/>
</dbReference>
<keyword evidence="2 10" id="KW-0813">Transport</keyword>
<dbReference type="InterPro" id="IPR039426">
    <property type="entry name" value="TonB-dep_rcpt-like"/>
</dbReference>
<keyword evidence="9 10" id="KW-0998">Cell outer membrane</keyword>
<accession>A0A5K8ACU2</accession>
<keyword evidence="6 11" id="KW-0798">TonB box</keyword>
<dbReference type="InterPro" id="IPR000531">
    <property type="entry name" value="Beta-barrel_TonB"/>
</dbReference>
<evidence type="ECO:0000256" key="9">
    <source>
        <dbReference type="ARBA" id="ARBA00023237"/>
    </source>
</evidence>
<dbReference type="GO" id="GO:0044718">
    <property type="term" value="P:siderophore transmembrane transport"/>
    <property type="evidence" value="ECO:0007669"/>
    <property type="project" value="TreeGrafter"/>
</dbReference>
<evidence type="ECO:0000256" key="8">
    <source>
        <dbReference type="ARBA" id="ARBA00023170"/>
    </source>
</evidence>
<dbReference type="RefSeq" id="WP_162458983.1">
    <property type="nucleotide sequence ID" value="NZ_AP021879.1"/>
</dbReference>
<evidence type="ECO:0000256" key="5">
    <source>
        <dbReference type="ARBA" id="ARBA00022729"/>
    </source>
</evidence>
<evidence type="ECO:0000256" key="6">
    <source>
        <dbReference type="ARBA" id="ARBA00023077"/>
    </source>
</evidence>
<feature type="signal peptide" evidence="12">
    <location>
        <begin position="1"/>
        <end position="29"/>
    </location>
</feature>
<organism evidence="15 16">
    <name type="scientific">Desulfosarcina ovata subsp. ovata</name>
    <dbReference type="NCBI Taxonomy" id="2752305"/>
    <lineage>
        <taxon>Bacteria</taxon>
        <taxon>Pseudomonadati</taxon>
        <taxon>Thermodesulfobacteriota</taxon>
        <taxon>Desulfobacteria</taxon>
        <taxon>Desulfobacterales</taxon>
        <taxon>Desulfosarcinaceae</taxon>
        <taxon>Desulfosarcina</taxon>
    </lineage>
</organism>
<evidence type="ECO:0000313" key="16">
    <source>
        <dbReference type="Proteomes" id="UP000422108"/>
    </source>
</evidence>
<keyword evidence="8 15" id="KW-0675">Receptor</keyword>
<dbReference type="Proteomes" id="UP000422108">
    <property type="component" value="Chromosome"/>
</dbReference>
<dbReference type="PROSITE" id="PS52016">
    <property type="entry name" value="TONB_DEPENDENT_REC_3"/>
    <property type="match status" value="1"/>
</dbReference>
<evidence type="ECO:0000256" key="7">
    <source>
        <dbReference type="ARBA" id="ARBA00023136"/>
    </source>
</evidence>
<evidence type="ECO:0000256" key="1">
    <source>
        <dbReference type="ARBA" id="ARBA00004571"/>
    </source>
</evidence>
<dbReference type="CDD" id="cd01347">
    <property type="entry name" value="ligand_gated_channel"/>
    <property type="match status" value="1"/>
</dbReference>
<dbReference type="GO" id="GO:0009279">
    <property type="term" value="C:cell outer membrane"/>
    <property type="evidence" value="ECO:0007669"/>
    <property type="project" value="UniProtKB-SubCell"/>
</dbReference>
<protein>
    <submittedName>
        <fullName evidence="15">TonB-dependent receptor</fullName>
    </submittedName>
</protein>
<feature type="chain" id="PRO_5024402582" evidence="12">
    <location>
        <begin position="30"/>
        <end position="676"/>
    </location>
</feature>
<dbReference type="Gene3D" id="2.40.170.20">
    <property type="entry name" value="TonB-dependent receptor, beta-barrel domain"/>
    <property type="match status" value="1"/>
</dbReference>
<keyword evidence="16" id="KW-1185">Reference proteome</keyword>
<dbReference type="InterPro" id="IPR012910">
    <property type="entry name" value="Plug_dom"/>
</dbReference>
<dbReference type="AlphaFoldDB" id="A0A5K8ACU2"/>
<evidence type="ECO:0000256" key="4">
    <source>
        <dbReference type="ARBA" id="ARBA00022692"/>
    </source>
</evidence>
<feature type="domain" description="TonB-dependent receptor plug" evidence="14">
    <location>
        <begin position="51"/>
        <end position="153"/>
    </location>
</feature>
<dbReference type="PANTHER" id="PTHR30069:SF29">
    <property type="entry name" value="HEMOGLOBIN AND HEMOGLOBIN-HAPTOGLOBIN-BINDING PROTEIN 1-RELATED"/>
    <property type="match status" value="1"/>
</dbReference>
<keyword evidence="4 10" id="KW-0812">Transmembrane</keyword>
<evidence type="ECO:0000259" key="14">
    <source>
        <dbReference type="Pfam" id="PF07715"/>
    </source>
</evidence>
<evidence type="ECO:0000256" key="11">
    <source>
        <dbReference type="RuleBase" id="RU003357"/>
    </source>
</evidence>
<comment type="subcellular location">
    <subcellularLocation>
        <location evidence="1 10">Cell outer membrane</location>
        <topology evidence="1 10">Multi-pass membrane protein</topology>
    </subcellularLocation>
</comment>
<evidence type="ECO:0000256" key="12">
    <source>
        <dbReference type="SAM" id="SignalP"/>
    </source>
</evidence>
<gene>
    <name evidence="15" type="ORF">DSCOOX_35190</name>
</gene>
<evidence type="ECO:0000313" key="15">
    <source>
        <dbReference type="EMBL" id="BBO90339.1"/>
    </source>
</evidence>
<dbReference type="GO" id="GO:0015344">
    <property type="term" value="F:siderophore uptake transmembrane transporter activity"/>
    <property type="evidence" value="ECO:0007669"/>
    <property type="project" value="TreeGrafter"/>
</dbReference>
<dbReference type="Pfam" id="PF00593">
    <property type="entry name" value="TonB_dep_Rec_b-barrel"/>
    <property type="match status" value="1"/>
</dbReference>